<dbReference type="EMBL" id="CM047747">
    <property type="protein sequence ID" value="KAJ0017390.1"/>
    <property type="molecule type" value="Genomic_DNA"/>
</dbReference>
<gene>
    <name evidence="1" type="ORF">Pint_11987</name>
</gene>
<comment type="caution">
    <text evidence="1">The sequence shown here is derived from an EMBL/GenBank/DDBJ whole genome shotgun (WGS) entry which is preliminary data.</text>
</comment>
<proteinExistence type="predicted"/>
<reference evidence="2" key="1">
    <citation type="journal article" date="2023" name="G3 (Bethesda)">
        <title>Genome assembly and association tests identify interacting loci associated with vigor, precocity, and sex in interspecific pistachio rootstocks.</title>
        <authorList>
            <person name="Palmer W."/>
            <person name="Jacygrad E."/>
            <person name="Sagayaradj S."/>
            <person name="Cavanaugh K."/>
            <person name="Han R."/>
            <person name="Bertier L."/>
            <person name="Beede B."/>
            <person name="Kafkas S."/>
            <person name="Golino D."/>
            <person name="Preece J."/>
            <person name="Michelmore R."/>
        </authorList>
    </citation>
    <scope>NUCLEOTIDE SEQUENCE [LARGE SCALE GENOMIC DNA]</scope>
</reference>
<organism evidence="1 2">
    <name type="scientific">Pistacia integerrima</name>
    <dbReference type="NCBI Taxonomy" id="434235"/>
    <lineage>
        <taxon>Eukaryota</taxon>
        <taxon>Viridiplantae</taxon>
        <taxon>Streptophyta</taxon>
        <taxon>Embryophyta</taxon>
        <taxon>Tracheophyta</taxon>
        <taxon>Spermatophyta</taxon>
        <taxon>Magnoliopsida</taxon>
        <taxon>eudicotyledons</taxon>
        <taxon>Gunneridae</taxon>
        <taxon>Pentapetalae</taxon>
        <taxon>rosids</taxon>
        <taxon>malvids</taxon>
        <taxon>Sapindales</taxon>
        <taxon>Anacardiaceae</taxon>
        <taxon>Pistacia</taxon>
    </lineage>
</organism>
<name>A0ACC0XGA4_9ROSI</name>
<evidence type="ECO:0000313" key="1">
    <source>
        <dbReference type="EMBL" id="KAJ0017390.1"/>
    </source>
</evidence>
<evidence type="ECO:0000313" key="2">
    <source>
        <dbReference type="Proteomes" id="UP001163603"/>
    </source>
</evidence>
<accession>A0ACC0XGA4</accession>
<protein>
    <submittedName>
        <fullName evidence="1">Uncharacterized protein</fullName>
    </submittedName>
</protein>
<dbReference type="Proteomes" id="UP001163603">
    <property type="component" value="Chromosome 12"/>
</dbReference>
<sequence>MMDSSAIVLVTFTGVQLLKCSDAVCWFNYTGHWMLIFIDYC</sequence>
<keyword evidence="2" id="KW-1185">Reference proteome</keyword>